<reference evidence="1" key="1">
    <citation type="submission" date="2022-08" db="EMBL/GenBank/DDBJ databases">
        <authorList>
            <person name="Gutierrez-Valencia J."/>
        </authorList>
    </citation>
    <scope>NUCLEOTIDE SEQUENCE</scope>
</reference>
<accession>A0AAV0QE68</accession>
<dbReference type="AlphaFoldDB" id="A0AAV0QE68"/>
<protein>
    <submittedName>
        <fullName evidence="1">Uncharacterized protein</fullName>
    </submittedName>
</protein>
<sequence length="63" mass="6664">MGESDFELTGRRPSATRCLLRRRRGGDEAAADGLSSLLLSSRCHSSEMANCSPEIQPLAAAAS</sequence>
<evidence type="ECO:0000313" key="2">
    <source>
        <dbReference type="Proteomes" id="UP001154282"/>
    </source>
</evidence>
<organism evidence="1 2">
    <name type="scientific">Linum tenue</name>
    <dbReference type="NCBI Taxonomy" id="586396"/>
    <lineage>
        <taxon>Eukaryota</taxon>
        <taxon>Viridiplantae</taxon>
        <taxon>Streptophyta</taxon>
        <taxon>Embryophyta</taxon>
        <taxon>Tracheophyta</taxon>
        <taxon>Spermatophyta</taxon>
        <taxon>Magnoliopsida</taxon>
        <taxon>eudicotyledons</taxon>
        <taxon>Gunneridae</taxon>
        <taxon>Pentapetalae</taxon>
        <taxon>rosids</taxon>
        <taxon>fabids</taxon>
        <taxon>Malpighiales</taxon>
        <taxon>Linaceae</taxon>
        <taxon>Linum</taxon>
    </lineage>
</organism>
<gene>
    <name evidence="1" type="ORF">LITE_LOCUS42532</name>
</gene>
<keyword evidence="2" id="KW-1185">Reference proteome</keyword>
<proteinExistence type="predicted"/>
<evidence type="ECO:0000313" key="1">
    <source>
        <dbReference type="EMBL" id="CAI0542568.1"/>
    </source>
</evidence>
<dbReference type="EMBL" id="CAMGYJ010000009">
    <property type="protein sequence ID" value="CAI0542568.1"/>
    <property type="molecule type" value="Genomic_DNA"/>
</dbReference>
<dbReference type="Proteomes" id="UP001154282">
    <property type="component" value="Unassembled WGS sequence"/>
</dbReference>
<name>A0AAV0QE68_9ROSI</name>
<comment type="caution">
    <text evidence="1">The sequence shown here is derived from an EMBL/GenBank/DDBJ whole genome shotgun (WGS) entry which is preliminary data.</text>
</comment>